<dbReference type="EMBL" id="AP019860">
    <property type="protein sequence ID" value="BBM82386.1"/>
    <property type="molecule type" value="Genomic_DNA"/>
</dbReference>
<dbReference type="AlphaFoldDB" id="A0A5S9F1B4"/>
<evidence type="ECO:0000313" key="4">
    <source>
        <dbReference type="EMBL" id="BBM82386.1"/>
    </source>
</evidence>
<dbReference type="PANTHER" id="PTHR43546:SF3">
    <property type="entry name" value="UPF0173 METAL-DEPENDENT HYDROLASE MJ1163"/>
    <property type="match status" value="1"/>
</dbReference>
<dbReference type="SMART" id="SM00849">
    <property type="entry name" value="Lactamase_B"/>
    <property type="match status" value="1"/>
</dbReference>
<name>A0A5S9F1B4_UABAM</name>
<evidence type="ECO:0000313" key="5">
    <source>
        <dbReference type="Proteomes" id="UP000326354"/>
    </source>
</evidence>
<dbReference type="Pfam" id="PF12706">
    <property type="entry name" value="Lactamase_B_2"/>
    <property type="match status" value="1"/>
</dbReference>
<evidence type="ECO:0000256" key="1">
    <source>
        <dbReference type="ARBA" id="ARBA00022801"/>
    </source>
</evidence>
<dbReference type="NCBIfam" id="NF001911">
    <property type="entry name" value="PRK00685.1"/>
    <property type="match status" value="1"/>
</dbReference>
<dbReference type="GO" id="GO:0016787">
    <property type="term" value="F:hydrolase activity"/>
    <property type="evidence" value="ECO:0007669"/>
    <property type="project" value="UniProtKB-UniRule"/>
</dbReference>
<keyword evidence="5" id="KW-1185">Reference proteome</keyword>
<dbReference type="RefSeq" id="WP_151966635.1">
    <property type="nucleotide sequence ID" value="NZ_AP019860.1"/>
</dbReference>
<reference evidence="4 5" key="1">
    <citation type="submission" date="2019-08" db="EMBL/GenBank/DDBJ databases">
        <title>Complete genome sequence of Candidatus Uab amorphum.</title>
        <authorList>
            <person name="Shiratori T."/>
            <person name="Suzuki S."/>
            <person name="Kakizawa Y."/>
            <person name="Ishida K."/>
        </authorList>
    </citation>
    <scope>NUCLEOTIDE SEQUENCE [LARGE SCALE GENOMIC DNA]</scope>
    <source>
        <strain evidence="4 5">SRT547</strain>
    </source>
</reference>
<sequence length="242" mass="26509">MELQQLQLTWYGHSTFSFVSPEGLKVLIDPWFECPTAPQDAKTKVVDGGVDLILITHGHSDHVGNAVEIANSTGAKIVAIYEVMLFLASQGVPQEQLVGMNKGGTYRESDLRATMVNAEHSSGIDFEGKVLPGGEAAGFIIRFDNDFTMYHTGDTCLFAGLEELITDRYHPQLLMLPIGDLFTMGPEEAAIFAKKVRAQYIVPMHWGTFPILTGTPQALQDCLEENDKNKVIVLQPGDVVTA</sequence>
<dbReference type="InterPro" id="IPR036866">
    <property type="entry name" value="RibonucZ/Hydroxyglut_hydro"/>
</dbReference>
<accession>A0A5S9F1B4</accession>
<keyword evidence="1 2" id="KW-0378">Hydrolase</keyword>
<gene>
    <name evidence="4" type="ORF">UABAM_00729</name>
</gene>
<proteinExistence type="inferred from homology"/>
<dbReference type="InterPro" id="IPR022877">
    <property type="entry name" value="UPF0173"/>
</dbReference>
<feature type="domain" description="Metallo-beta-lactamase" evidence="3">
    <location>
        <begin position="12"/>
        <end position="205"/>
    </location>
</feature>
<dbReference type="HAMAP" id="MF_00457">
    <property type="entry name" value="UPF0173"/>
    <property type="match status" value="1"/>
</dbReference>
<dbReference type="OrthoDB" id="9789133at2"/>
<evidence type="ECO:0000259" key="3">
    <source>
        <dbReference type="SMART" id="SM00849"/>
    </source>
</evidence>
<dbReference type="SUPFAM" id="SSF56281">
    <property type="entry name" value="Metallo-hydrolase/oxidoreductase"/>
    <property type="match status" value="1"/>
</dbReference>
<evidence type="ECO:0000256" key="2">
    <source>
        <dbReference type="HAMAP-Rule" id="MF_00457"/>
    </source>
</evidence>
<dbReference type="PANTHER" id="PTHR43546">
    <property type="entry name" value="UPF0173 METAL-DEPENDENT HYDROLASE MJ1163-RELATED"/>
    <property type="match status" value="1"/>
</dbReference>
<dbReference type="Gene3D" id="3.60.15.10">
    <property type="entry name" value="Ribonuclease Z/Hydroxyacylglutathione hydrolase-like"/>
    <property type="match status" value="1"/>
</dbReference>
<organism evidence="4 5">
    <name type="scientific">Uabimicrobium amorphum</name>
    <dbReference type="NCBI Taxonomy" id="2596890"/>
    <lineage>
        <taxon>Bacteria</taxon>
        <taxon>Pseudomonadati</taxon>
        <taxon>Planctomycetota</taxon>
        <taxon>Candidatus Uabimicrobiia</taxon>
        <taxon>Candidatus Uabimicrobiales</taxon>
        <taxon>Candidatus Uabimicrobiaceae</taxon>
        <taxon>Candidatus Uabimicrobium</taxon>
    </lineage>
</organism>
<protein>
    <recommendedName>
        <fullName evidence="2">UPF0173 metal-dependent hydrolase UABAM_00729</fullName>
    </recommendedName>
</protein>
<dbReference type="InterPro" id="IPR001279">
    <property type="entry name" value="Metallo-B-lactamas"/>
</dbReference>
<dbReference type="InterPro" id="IPR050114">
    <property type="entry name" value="UPF0173_UPF0282_UlaG_hydrolase"/>
</dbReference>
<dbReference type="Proteomes" id="UP000326354">
    <property type="component" value="Chromosome"/>
</dbReference>
<dbReference type="KEGG" id="uam:UABAM_00729"/>
<comment type="similarity">
    <text evidence="2">Belongs to the UPF0173 family.</text>
</comment>